<feature type="binding site" evidence="15">
    <location>
        <position position="430"/>
    </location>
    <ligand>
        <name>Zn(2+)</name>
        <dbReference type="ChEBI" id="CHEBI:29105"/>
        <note>catalytic</note>
    </ligand>
</feature>
<dbReference type="HAMAP" id="MF_01458">
    <property type="entry name" value="FtsH"/>
    <property type="match status" value="1"/>
</dbReference>
<evidence type="ECO:0000256" key="4">
    <source>
        <dbReference type="ARBA" id="ARBA00022670"/>
    </source>
</evidence>
<dbReference type="Pfam" id="PF01434">
    <property type="entry name" value="Peptidase_M41"/>
    <property type="match status" value="1"/>
</dbReference>
<dbReference type="GO" id="GO:0016887">
    <property type="term" value="F:ATP hydrolysis activity"/>
    <property type="evidence" value="ECO:0007669"/>
    <property type="project" value="UniProtKB-UniRule"/>
</dbReference>
<evidence type="ECO:0000256" key="5">
    <source>
        <dbReference type="ARBA" id="ARBA00022692"/>
    </source>
</evidence>
<evidence type="ECO:0000256" key="1">
    <source>
        <dbReference type="ARBA" id="ARBA00004370"/>
    </source>
</evidence>
<evidence type="ECO:0000256" key="16">
    <source>
        <dbReference type="RuleBase" id="RU003651"/>
    </source>
</evidence>
<dbReference type="Pfam" id="PF00004">
    <property type="entry name" value="AAA"/>
    <property type="match status" value="1"/>
</dbReference>
<reference evidence="18" key="2">
    <citation type="submission" date="2021-04" db="EMBL/GenBank/DDBJ databases">
        <authorList>
            <person name="Gilroy R."/>
        </authorList>
    </citation>
    <scope>NUCLEOTIDE SEQUENCE</scope>
    <source>
        <strain evidence="18">CHK196-7946</strain>
    </source>
</reference>
<comment type="cofactor">
    <cofactor evidence="15">
        <name>Zn(2+)</name>
        <dbReference type="ChEBI" id="CHEBI:29105"/>
    </cofactor>
    <text evidence="15">Binds 1 zinc ion per subunit.</text>
</comment>
<feature type="binding site" evidence="15">
    <location>
        <begin position="208"/>
        <end position="215"/>
    </location>
    <ligand>
        <name>ATP</name>
        <dbReference type="ChEBI" id="CHEBI:30616"/>
    </ligand>
</feature>
<gene>
    <name evidence="15 18" type="primary">ftsH</name>
    <name evidence="18" type="ORF">H9697_05640</name>
</gene>
<evidence type="ECO:0000256" key="12">
    <source>
        <dbReference type="ARBA" id="ARBA00023049"/>
    </source>
</evidence>
<keyword evidence="12 15" id="KW-0482">Metalloprotease</keyword>
<dbReference type="SMART" id="SM00382">
    <property type="entry name" value="AAA"/>
    <property type="match status" value="1"/>
</dbReference>
<evidence type="ECO:0000256" key="9">
    <source>
        <dbReference type="ARBA" id="ARBA00022833"/>
    </source>
</evidence>
<dbReference type="GO" id="GO:0006508">
    <property type="term" value="P:proteolysis"/>
    <property type="evidence" value="ECO:0007669"/>
    <property type="project" value="UniProtKB-KW"/>
</dbReference>
<comment type="caution">
    <text evidence="18">The sequence shown here is derived from an EMBL/GenBank/DDBJ whole genome shotgun (WGS) entry which is preliminary data.</text>
</comment>
<feature type="transmembrane region" description="Helical" evidence="15">
    <location>
        <begin position="12"/>
        <end position="33"/>
    </location>
</feature>
<dbReference type="InterPro" id="IPR003959">
    <property type="entry name" value="ATPase_AAA_core"/>
</dbReference>
<dbReference type="FunFam" id="3.40.50.300:FF:000001">
    <property type="entry name" value="ATP-dependent zinc metalloprotease FtsH"/>
    <property type="match status" value="1"/>
</dbReference>
<keyword evidence="9 15" id="KW-0862">Zinc</keyword>
<dbReference type="SUPFAM" id="SSF52540">
    <property type="entry name" value="P-loop containing nucleoside triphosphate hydrolases"/>
    <property type="match status" value="1"/>
</dbReference>
<dbReference type="Gene3D" id="1.20.58.760">
    <property type="entry name" value="Peptidase M41"/>
    <property type="match status" value="1"/>
</dbReference>
<keyword evidence="8 15" id="KW-0378">Hydrolase</keyword>
<proteinExistence type="inferred from homology"/>
<dbReference type="GO" id="GO:0005524">
    <property type="term" value="F:ATP binding"/>
    <property type="evidence" value="ECO:0007669"/>
    <property type="project" value="UniProtKB-UniRule"/>
</dbReference>
<dbReference type="InterPro" id="IPR000642">
    <property type="entry name" value="Peptidase_M41"/>
</dbReference>
<evidence type="ECO:0000256" key="13">
    <source>
        <dbReference type="ARBA" id="ARBA00023136"/>
    </source>
</evidence>
<dbReference type="GO" id="GO:0005886">
    <property type="term" value="C:plasma membrane"/>
    <property type="evidence" value="ECO:0007669"/>
    <property type="project" value="UniProtKB-SubCell"/>
</dbReference>
<keyword evidence="4 15" id="KW-0645">Protease</keyword>
<comment type="similarity">
    <text evidence="2 15">In the C-terminal section; belongs to the peptidase M41 family.</text>
</comment>
<feature type="binding site" evidence="15">
    <location>
        <position position="507"/>
    </location>
    <ligand>
        <name>Zn(2+)</name>
        <dbReference type="ChEBI" id="CHEBI:29105"/>
        <note>catalytic</note>
    </ligand>
</feature>
<dbReference type="PANTHER" id="PTHR23076:SF97">
    <property type="entry name" value="ATP-DEPENDENT ZINC METALLOPROTEASE YME1L1"/>
    <property type="match status" value="1"/>
</dbReference>
<keyword evidence="11 15" id="KW-1133">Transmembrane helix</keyword>
<dbReference type="InterPro" id="IPR037219">
    <property type="entry name" value="Peptidase_M41-like"/>
</dbReference>
<feature type="binding site" evidence="15">
    <location>
        <position position="434"/>
    </location>
    <ligand>
        <name>Zn(2+)</name>
        <dbReference type="ChEBI" id="CHEBI:29105"/>
        <note>catalytic</note>
    </ligand>
</feature>
<name>A0A9D2TMP9_9FIRM</name>
<dbReference type="Gene3D" id="3.30.720.210">
    <property type="match status" value="1"/>
</dbReference>
<dbReference type="Pfam" id="PF17862">
    <property type="entry name" value="AAA_lid_3"/>
    <property type="match status" value="1"/>
</dbReference>
<evidence type="ECO:0000313" key="18">
    <source>
        <dbReference type="EMBL" id="HJC74413.1"/>
    </source>
</evidence>
<dbReference type="CDD" id="cd19501">
    <property type="entry name" value="RecA-like_FtsH"/>
    <property type="match status" value="1"/>
</dbReference>
<dbReference type="EC" id="3.4.24.-" evidence="15"/>
<feature type="transmembrane region" description="Helical" evidence="15">
    <location>
        <begin position="109"/>
        <end position="130"/>
    </location>
</feature>
<reference evidence="18" key="1">
    <citation type="journal article" date="2021" name="PeerJ">
        <title>Extensive microbial diversity within the chicken gut microbiome revealed by metagenomics and culture.</title>
        <authorList>
            <person name="Gilroy R."/>
            <person name="Ravi A."/>
            <person name="Getino M."/>
            <person name="Pursley I."/>
            <person name="Horton D.L."/>
            <person name="Alikhan N.F."/>
            <person name="Baker D."/>
            <person name="Gharbi K."/>
            <person name="Hall N."/>
            <person name="Watson M."/>
            <person name="Adriaenssens E.M."/>
            <person name="Foster-Nyarko E."/>
            <person name="Jarju S."/>
            <person name="Secka A."/>
            <person name="Antonio M."/>
            <person name="Oren A."/>
            <person name="Chaudhuri R.R."/>
            <person name="La Ragione R."/>
            <person name="Hildebrand F."/>
            <person name="Pallen M.J."/>
        </authorList>
    </citation>
    <scope>NUCLEOTIDE SEQUENCE</scope>
    <source>
        <strain evidence="18">CHK196-7946</strain>
    </source>
</reference>
<protein>
    <recommendedName>
        <fullName evidence="15">ATP-dependent zinc metalloprotease FtsH</fullName>
        <ecNumber evidence="15">3.4.24.-</ecNumber>
    </recommendedName>
</protein>
<evidence type="ECO:0000256" key="8">
    <source>
        <dbReference type="ARBA" id="ARBA00022801"/>
    </source>
</evidence>
<evidence type="ECO:0000256" key="10">
    <source>
        <dbReference type="ARBA" id="ARBA00022840"/>
    </source>
</evidence>
<evidence type="ECO:0000259" key="17">
    <source>
        <dbReference type="SMART" id="SM00382"/>
    </source>
</evidence>
<comment type="similarity">
    <text evidence="14 15">In the central section; belongs to the AAA ATPase family.</text>
</comment>
<dbReference type="FunFam" id="1.10.8.60:FF:000001">
    <property type="entry name" value="ATP-dependent zinc metalloprotease FtsH"/>
    <property type="match status" value="1"/>
</dbReference>
<keyword evidence="6 15" id="KW-0479">Metal-binding</keyword>
<organism evidence="18 19">
    <name type="scientific">Candidatus Mediterraneibacter faecavium</name>
    <dbReference type="NCBI Taxonomy" id="2838668"/>
    <lineage>
        <taxon>Bacteria</taxon>
        <taxon>Bacillati</taxon>
        <taxon>Bacillota</taxon>
        <taxon>Clostridia</taxon>
        <taxon>Lachnospirales</taxon>
        <taxon>Lachnospiraceae</taxon>
        <taxon>Mediterraneibacter</taxon>
    </lineage>
</organism>
<comment type="subunit">
    <text evidence="15">Homohexamer.</text>
</comment>
<dbReference type="AlphaFoldDB" id="A0A9D2TMP9"/>
<dbReference type="PROSITE" id="PS00674">
    <property type="entry name" value="AAA"/>
    <property type="match status" value="1"/>
</dbReference>
<dbReference type="EMBL" id="DWVY01000028">
    <property type="protein sequence ID" value="HJC74413.1"/>
    <property type="molecule type" value="Genomic_DNA"/>
</dbReference>
<dbReference type="Proteomes" id="UP000823902">
    <property type="component" value="Unassembled WGS sequence"/>
</dbReference>
<evidence type="ECO:0000256" key="11">
    <source>
        <dbReference type="ARBA" id="ARBA00022989"/>
    </source>
</evidence>
<feature type="active site" evidence="15">
    <location>
        <position position="431"/>
    </location>
</feature>
<evidence type="ECO:0000313" key="19">
    <source>
        <dbReference type="Proteomes" id="UP000823902"/>
    </source>
</evidence>
<dbReference type="NCBIfam" id="TIGR01241">
    <property type="entry name" value="FtsH_fam"/>
    <property type="match status" value="1"/>
</dbReference>
<keyword evidence="7 15" id="KW-0547">Nucleotide-binding</keyword>
<dbReference type="GO" id="GO:0008270">
    <property type="term" value="F:zinc ion binding"/>
    <property type="evidence" value="ECO:0007669"/>
    <property type="project" value="UniProtKB-UniRule"/>
</dbReference>
<dbReference type="InterPro" id="IPR003593">
    <property type="entry name" value="AAA+_ATPase"/>
</dbReference>
<keyword evidence="13 15" id="KW-0472">Membrane</keyword>
<dbReference type="InterPro" id="IPR027417">
    <property type="entry name" value="P-loop_NTPase"/>
</dbReference>
<keyword evidence="3 15" id="KW-1003">Cell membrane</keyword>
<evidence type="ECO:0000256" key="3">
    <source>
        <dbReference type="ARBA" id="ARBA00022475"/>
    </source>
</evidence>
<dbReference type="InterPro" id="IPR005936">
    <property type="entry name" value="FtsH"/>
</dbReference>
<dbReference type="Gene3D" id="1.10.8.60">
    <property type="match status" value="1"/>
</dbReference>
<dbReference type="PANTHER" id="PTHR23076">
    <property type="entry name" value="METALLOPROTEASE M41 FTSH"/>
    <property type="match status" value="1"/>
</dbReference>
<dbReference type="InterPro" id="IPR011546">
    <property type="entry name" value="Pept_M41_FtsH_extracell"/>
</dbReference>
<dbReference type="Gene3D" id="3.40.50.300">
    <property type="entry name" value="P-loop containing nucleotide triphosphate hydrolases"/>
    <property type="match status" value="1"/>
</dbReference>
<dbReference type="FunFam" id="1.20.58.760:FF:000001">
    <property type="entry name" value="ATP-dependent zinc metalloprotease FtsH"/>
    <property type="match status" value="1"/>
</dbReference>
<dbReference type="InterPro" id="IPR003960">
    <property type="entry name" value="ATPase_AAA_CS"/>
</dbReference>
<comment type="similarity">
    <text evidence="16">Belongs to the AAA ATPase family.</text>
</comment>
<dbReference type="GO" id="GO:0030163">
    <property type="term" value="P:protein catabolic process"/>
    <property type="evidence" value="ECO:0007669"/>
    <property type="project" value="UniProtKB-UniRule"/>
</dbReference>
<dbReference type="GO" id="GO:0004176">
    <property type="term" value="F:ATP-dependent peptidase activity"/>
    <property type="evidence" value="ECO:0007669"/>
    <property type="project" value="InterPro"/>
</dbReference>
<evidence type="ECO:0000256" key="2">
    <source>
        <dbReference type="ARBA" id="ARBA00010044"/>
    </source>
</evidence>
<comment type="subcellular location">
    <subcellularLocation>
        <location evidence="15">Cell membrane</location>
        <topology evidence="15">Multi-pass membrane protein</topology>
        <orientation evidence="15">Cytoplasmic side</orientation>
    </subcellularLocation>
    <subcellularLocation>
        <location evidence="1">Membrane</location>
    </subcellularLocation>
</comment>
<keyword evidence="10 15" id="KW-0067">ATP-binding</keyword>
<dbReference type="InterPro" id="IPR041569">
    <property type="entry name" value="AAA_lid_3"/>
</dbReference>
<sequence length="624" mass="68808">MKQVQKPKKPLIVYYLIVLAVLLLFNFFVFPAMTGTHIEEVDYGTFLNMVEEKQVSKVQLEGETIYFTDKSDTPVQYETTRFEDPDLVNRLQESGCEFGRVAEEPMNPILSMLLSLVIPIVVFIVIGQILSRMLMKKMGGGADGSPFMQFGKSNAKMYVQSQTGITFNDVAGEDEAKELLTEIVDFLHNPQKYQEIGAICPKGALLVGPPGTGKTLLAKAVAGEAGVPFFSISGSEFVEMFVGMGASKVRDLFKQANEKAPCIVFIDEIDTIGKKRDSQGFAGNDEREQTLNQLLTEMDGFDASKGVVILAATNRPDTLDPALLRPGRFDRRIPVELPDLKGREEILKVHAKKIKVGDDVDFGAIARAASGASGAELANMVNEAALRAVRENRKYVTQSDLEESIEVVIAGYQKKNKVLSTKEKLIVSYHEIGHALVAALQTNPAPVTKITIIPRTSGALGYTMQVDEEERNLMSKEELANKIATLTGGRCAEELVFGSVTTGASNDIEQATKLARAMITRYGMSDKFGMVALETQANPYLGGDSSLSCSPETATLIDDMVVDTVKEAYDKAMTLLKENHEKLHELAKYLYEKETITGEEFMRILTQKKLSDEEQKPVYNEKEE</sequence>
<evidence type="ECO:0000256" key="7">
    <source>
        <dbReference type="ARBA" id="ARBA00022741"/>
    </source>
</evidence>
<comment type="function">
    <text evidence="15">Acts as a processive, ATP-dependent zinc metallopeptidase for both cytoplasmic and membrane proteins. Plays a role in the quality control of integral membrane proteins.</text>
</comment>
<feature type="domain" description="AAA+ ATPase" evidence="17">
    <location>
        <begin position="200"/>
        <end position="339"/>
    </location>
</feature>
<evidence type="ECO:0000256" key="15">
    <source>
        <dbReference type="HAMAP-Rule" id="MF_01458"/>
    </source>
</evidence>
<evidence type="ECO:0000256" key="6">
    <source>
        <dbReference type="ARBA" id="ARBA00022723"/>
    </source>
</evidence>
<dbReference type="Pfam" id="PF06480">
    <property type="entry name" value="FtsH_ext"/>
    <property type="match status" value="1"/>
</dbReference>
<dbReference type="GO" id="GO:0004222">
    <property type="term" value="F:metalloendopeptidase activity"/>
    <property type="evidence" value="ECO:0007669"/>
    <property type="project" value="InterPro"/>
</dbReference>
<evidence type="ECO:0000256" key="14">
    <source>
        <dbReference type="ARBA" id="ARBA00061570"/>
    </source>
</evidence>
<dbReference type="SUPFAM" id="SSF140990">
    <property type="entry name" value="FtsH protease domain-like"/>
    <property type="match status" value="1"/>
</dbReference>
<keyword evidence="5 15" id="KW-0812">Transmembrane</keyword>
<accession>A0A9D2TMP9</accession>